<dbReference type="PANTHER" id="PTHR12561">
    <property type="entry name" value="LIPOATE-PROTEIN LIGASE"/>
    <property type="match status" value="1"/>
</dbReference>
<comment type="pathway">
    <text evidence="1">Protein modification; protein lipoylation via exogenous pathway; protein N(6)-(lipoyl)lysine from lipoate: step 2/2.</text>
</comment>
<evidence type="ECO:0000256" key="6">
    <source>
        <dbReference type="ARBA" id="ARBA00022840"/>
    </source>
</evidence>
<accession>W7Y8U3</accession>
<dbReference type="PROSITE" id="PS51733">
    <property type="entry name" value="BPL_LPL_CATALYTIC"/>
    <property type="match status" value="1"/>
</dbReference>
<dbReference type="STRING" id="869213.GCA_000517085_00045"/>
<dbReference type="Pfam" id="PF10437">
    <property type="entry name" value="Lip_prot_lig_C"/>
    <property type="match status" value="1"/>
</dbReference>
<evidence type="ECO:0000313" key="10">
    <source>
        <dbReference type="Proteomes" id="UP000019402"/>
    </source>
</evidence>
<keyword evidence="5" id="KW-0547">Nucleotide-binding</keyword>
<comment type="catalytic activity">
    <reaction evidence="7">
        <text>L-lysyl-[lipoyl-carrier protein] + (R)-lipoate + ATP = N(6)-[(R)-lipoyl]-L-lysyl-[lipoyl-carrier protein] + AMP + diphosphate + H(+)</text>
        <dbReference type="Rhea" id="RHEA:49288"/>
        <dbReference type="Rhea" id="RHEA-COMP:10500"/>
        <dbReference type="Rhea" id="RHEA-COMP:10502"/>
        <dbReference type="ChEBI" id="CHEBI:15378"/>
        <dbReference type="ChEBI" id="CHEBI:29969"/>
        <dbReference type="ChEBI" id="CHEBI:30616"/>
        <dbReference type="ChEBI" id="CHEBI:33019"/>
        <dbReference type="ChEBI" id="CHEBI:83088"/>
        <dbReference type="ChEBI" id="CHEBI:83099"/>
        <dbReference type="ChEBI" id="CHEBI:456215"/>
        <dbReference type="EC" id="6.3.1.20"/>
    </reaction>
</comment>
<dbReference type="UniPathway" id="UPA00537">
    <property type="reaction ID" value="UER00594"/>
</dbReference>
<evidence type="ECO:0000256" key="5">
    <source>
        <dbReference type="ARBA" id="ARBA00022741"/>
    </source>
</evidence>
<dbReference type="GO" id="GO:0017118">
    <property type="term" value="F:lipoyltransferase activity"/>
    <property type="evidence" value="ECO:0007669"/>
    <property type="project" value="TreeGrafter"/>
</dbReference>
<keyword evidence="4 9" id="KW-0436">Ligase</keyword>
<reference evidence="9 10" key="1">
    <citation type="journal article" date="2014" name="Genome Announc.">
        <title>Draft Genome Sequence of Cytophaga fermentans JCM 21142T, a Facultative Anaerobe Isolated from Marine Mud.</title>
        <authorList>
            <person name="Starns D."/>
            <person name="Oshima K."/>
            <person name="Suda W."/>
            <person name="Iino T."/>
            <person name="Yuki M."/>
            <person name="Inoue J."/>
            <person name="Kitamura K."/>
            <person name="Iida T."/>
            <person name="Darby A."/>
            <person name="Hattori M."/>
            <person name="Ohkuma M."/>
        </authorList>
    </citation>
    <scope>NUCLEOTIDE SEQUENCE [LARGE SCALE GENOMIC DNA]</scope>
    <source>
        <strain evidence="9 10">JCM 21142</strain>
    </source>
</reference>
<evidence type="ECO:0000259" key="8">
    <source>
        <dbReference type="PROSITE" id="PS51733"/>
    </source>
</evidence>
<dbReference type="Gene3D" id="3.30.930.10">
    <property type="entry name" value="Bira Bifunctional Protein, Domain 2"/>
    <property type="match status" value="1"/>
</dbReference>
<dbReference type="PANTHER" id="PTHR12561:SF3">
    <property type="entry name" value="LIPOYLTRANSFERASE 1, MITOCHONDRIAL"/>
    <property type="match status" value="1"/>
</dbReference>
<dbReference type="NCBIfam" id="TIGR00545">
    <property type="entry name" value="lipoyltrans"/>
    <property type="match status" value="1"/>
</dbReference>
<evidence type="ECO:0000256" key="3">
    <source>
        <dbReference type="ARBA" id="ARBA00012367"/>
    </source>
</evidence>
<dbReference type="EC" id="6.3.1.20" evidence="3"/>
<gene>
    <name evidence="9" type="ORF">JCM21142_93386</name>
</gene>
<dbReference type="Pfam" id="PF21948">
    <property type="entry name" value="LplA-B_cat"/>
    <property type="match status" value="1"/>
</dbReference>
<dbReference type="RefSeq" id="WP_027470162.1">
    <property type="nucleotide sequence ID" value="NZ_BAMD01000052.1"/>
</dbReference>
<dbReference type="InterPro" id="IPR019491">
    <property type="entry name" value="Lipoate_protein_ligase_C"/>
</dbReference>
<dbReference type="SUPFAM" id="SSF82649">
    <property type="entry name" value="SufE/NifU"/>
    <property type="match status" value="1"/>
</dbReference>
<dbReference type="InterPro" id="IPR004143">
    <property type="entry name" value="BPL_LPL_catalytic"/>
</dbReference>
<keyword evidence="6" id="KW-0067">ATP-binding</keyword>
<feature type="domain" description="BPL/LPL catalytic" evidence="8">
    <location>
        <begin position="24"/>
        <end position="211"/>
    </location>
</feature>
<dbReference type="Gene3D" id="3.30.390.50">
    <property type="entry name" value="CO dehydrogenase flavoprotein, C-terminal domain"/>
    <property type="match status" value="1"/>
</dbReference>
<comment type="caution">
    <text evidence="9">The sequence shown here is derived from an EMBL/GenBank/DDBJ whole genome shotgun (WGS) entry which is preliminary data.</text>
</comment>
<dbReference type="OrthoDB" id="9787898at2"/>
<dbReference type="InterPro" id="IPR004562">
    <property type="entry name" value="LipoylTrfase_LipoateP_Ligase"/>
</dbReference>
<dbReference type="GO" id="GO:0005737">
    <property type="term" value="C:cytoplasm"/>
    <property type="evidence" value="ECO:0007669"/>
    <property type="project" value="TreeGrafter"/>
</dbReference>
<organism evidence="9 10">
    <name type="scientific">Saccharicrinis fermentans DSM 9555 = JCM 21142</name>
    <dbReference type="NCBI Taxonomy" id="869213"/>
    <lineage>
        <taxon>Bacteria</taxon>
        <taxon>Pseudomonadati</taxon>
        <taxon>Bacteroidota</taxon>
        <taxon>Bacteroidia</taxon>
        <taxon>Marinilabiliales</taxon>
        <taxon>Marinilabiliaceae</taxon>
        <taxon>Saccharicrinis</taxon>
    </lineage>
</organism>
<sequence>MICIRSNTLNPAFNIATEEFLLKNMEEDCFYLYVNNQSIIVGRHQNSLAEINTSYVKENNIDVVRRLSGGGAVFHDPGNLNFSFIMQEKNNETEGFKKYTQPILDVLIALGVDAKFEGRNDLTIEGKKFSGNAKCTFKGKVLQHGTLLFSSKLPDLSKALKVNPLKFQDKAVKSVRSRVTNISEHLNVPITLNELENSIIKYVRNIYTSSEIYEFSISDTLAINKLVEEKYSQWDWNFGSSPQYNFTKGIRTKGGHVEIKMDVQKGIIMQIKIFGDFFNTRDVAELENLLTGMPHNRKQIQEMLTSIELESYMENVTPNDFLGVMF</sequence>
<dbReference type="CDD" id="cd16443">
    <property type="entry name" value="LplA"/>
    <property type="match status" value="1"/>
</dbReference>
<evidence type="ECO:0000256" key="7">
    <source>
        <dbReference type="ARBA" id="ARBA00048037"/>
    </source>
</evidence>
<protein>
    <recommendedName>
        <fullName evidence="3">lipoate--protein ligase</fullName>
        <ecNumber evidence="3">6.3.1.20</ecNumber>
    </recommendedName>
</protein>
<name>W7Y8U3_9BACT</name>
<evidence type="ECO:0000256" key="1">
    <source>
        <dbReference type="ARBA" id="ARBA00005085"/>
    </source>
</evidence>
<dbReference type="GO" id="GO:0009249">
    <property type="term" value="P:protein lipoylation"/>
    <property type="evidence" value="ECO:0007669"/>
    <property type="project" value="InterPro"/>
</dbReference>
<keyword evidence="10" id="KW-1185">Reference proteome</keyword>
<dbReference type="InterPro" id="IPR045864">
    <property type="entry name" value="aa-tRNA-synth_II/BPL/LPL"/>
</dbReference>
<dbReference type="Proteomes" id="UP000019402">
    <property type="component" value="Unassembled WGS sequence"/>
</dbReference>
<dbReference type="GO" id="GO:0016979">
    <property type="term" value="F:lipoate-protein ligase activity"/>
    <property type="evidence" value="ECO:0007669"/>
    <property type="project" value="UniProtKB-EC"/>
</dbReference>
<evidence type="ECO:0000256" key="2">
    <source>
        <dbReference type="ARBA" id="ARBA00005124"/>
    </source>
</evidence>
<evidence type="ECO:0000313" key="9">
    <source>
        <dbReference type="EMBL" id="GAF04672.1"/>
    </source>
</evidence>
<dbReference type="FunFam" id="3.30.930.10:FF:000072">
    <property type="entry name" value="Lipoate--protein ligase"/>
    <property type="match status" value="1"/>
</dbReference>
<dbReference type="eggNOG" id="COG0095">
    <property type="taxonomic scope" value="Bacteria"/>
</dbReference>
<evidence type="ECO:0000256" key="4">
    <source>
        <dbReference type="ARBA" id="ARBA00022598"/>
    </source>
</evidence>
<dbReference type="EMBL" id="BAMD01000052">
    <property type="protein sequence ID" value="GAF04672.1"/>
    <property type="molecule type" value="Genomic_DNA"/>
</dbReference>
<dbReference type="GO" id="GO:0005524">
    <property type="term" value="F:ATP binding"/>
    <property type="evidence" value="ECO:0007669"/>
    <property type="project" value="UniProtKB-KW"/>
</dbReference>
<dbReference type="SUPFAM" id="SSF55681">
    <property type="entry name" value="Class II aaRS and biotin synthetases"/>
    <property type="match status" value="1"/>
</dbReference>
<comment type="pathway">
    <text evidence="2">Protein modification; protein lipoylation via exogenous pathway; protein N(6)-(lipoyl)lysine from lipoate: step 1/2.</text>
</comment>
<proteinExistence type="predicted"/>
<dbReference type="AlphaFoldDB" id="W7Y8U3"/>